<evidence type="ECO:0000256" key="1">
    <source>
        <dbReference type="ARBA" id="ARBA00012417"/>
    </source>
</evidence>
<dbReference type="Pfam" id="PF21694">
    <property type="entry name" value="DNA_pol3_delta_C"/>
    <property type="match status" value="1"/>
</dbReference>
<reference evidence="10" key="1">
    <citation type="submission" date="2017-09" db="EMBL/GenBank/DDBJ databases">
        <title>Depth-based differentiation of microbial function through sediment-hosted aquifers and enrichment of novel symbionts in the deep terrestrial subsurface.</title>
        <authorList>
            <person name="Probst A.J."/>
            <person name="Ladd B."/>
            <person name="Jarett J.K."/>
            <person name="Geller-Mcgrath D.E."/>
            <person name="Sieber C.M.K."/>
            <person name="Emerson J.B."/>
            <person name="Anantharaman K."/>
            <person name="Thomas B.C."/>
            <person name="Malmstrom R."/>
            <person name="Stieglmeier M."/>
            <person name="Klingl A."/>
            <person name="Woyke T."/>
            <person name="Ryan C.M."/>
            <person name="Banfield J.F."/>
        </authorList>
    </citation>
    <scope>NUCLEOTIDE SEQUENCE [LARGE SCALE GENOMIC DNA]</scope>
</reference>
<dbReference type="PANTHER" id="PTHR34388">
    <property type="entry name" value="DNA POLYMERASE III SUBUNIT DELTA"/>
    <property type="match status" value="1"/>
</dbReference>
<evidence type="ECO:0000256" key="4">
    <source>
        <dbReference type="ARBA" id="ARBA00022705"/>
    </source>
</evidence>
<keyword evidence="4" id="KW-0235">DNA replication</keyword>
<evidence type="ECO:0000259" key="8">
    <source>
        <dbReference type="Pfam" id="PF21694"/>
    </source>
</evidence>
<comment type="catalytic activity">
    <reaction evidence="7">
        <text>DNA(n) + a 2'-deoxyribonucleoside 5'-triphosphate = DNA(n+1) + diphosphate</text>
        <dbReference type="Rhea" id="RHEA:22508"/>
        <dbReference type="Rhea" id="RHEA-COMP:17339"/>
        <dbReference type="Rhea" id="RHEA-COMP:17340"/>
        <dbReference type="ChEBI" id="CHEBI:33019"/>
        <dbReference type="ChEBI" id="CHEBI:61560"/>
        <dbReference type="ChEBI" id="CHEBI:173112"/>
        <dbReference type="EC" id="2.7.7.7"/>
    </reaction>
</comment>
<comment type="caution">
    <text evidence="9">The sequence shown here is derived from an EMBL/GenBank/DDBJ whole genome shotgun (WGS) entry which is preliminary data.</text>
</comment>
<dbReference type="SUPFAM" id="SSF48019">
    <property type="entry name" value="post-AAA+ oligomerization domain-like"/>
    <property type="match status" value="1"/>
</dbReference>
<dbReference type="InterPro" id="IPR048466">
    <property type="entry name" value="DNA_pol3_delta-like_C"/>
</dbReference>
<evidence type="ECO:0000256" key="6">
    <source>
        <dbReference type="ARBA" id="ARBA00034754"/>
    </source>
</evidence>
<evidence type="ECO:0000313" key="10">
    <source>
        <dbReference type="Proteomes" id="UP000230405"/>
    </source>
</evidence>
<dbReference type="Gene3D" id="1.20.272.10">
    <property type="match status" value="1"/>
</dbReference>
<dbReference type="EC" id="2.7.7.7" evidence="1"/>
<keyword evidence="2" id="KW-0808">Transferase</keyword>
<accession>A0A2M7VDN5</accession>
<name>A0A2M7VDN5_9BACT</name>
<protein>
    <recommendedName>
        <fullName evidence="1">DNA-directed DNA polymerase</fullName>
        <ecNumber evidence="1">2.7.7.7</ecNumber>
    </recommendedName>
</protein>
<proteinExistence type="inferred from homology"/>
<organism evidence="9 10">
    <name type="scientific">Candidatus Komeilibacteria bacterium CG_4_10_14_0_2_um_filter_37_10</name>
    <dbReference type="NCBI Taxonomy" id="1974470"/>
    <lineage>
        <taxon>Bacteria</taxon>
        <taxon>Candidatus Komeiliibacteriota</taxon>
    </lineage>
</organism>
<evidence type="ECO:0000256" key="5">
    <source>
        <dbReference type="ARBA" id="ARBA00022932"/>
    </source>
</evidence>
<dbReference type="InterPro" id="IPR008921">
    <property type="entry name" value="DNA_pol3_clamp-load_cplx_C"/>
</dbReference>
<dbReference type="Proteomes" id="UP000230405">
    <property type="component" value="Unassembled WGS sequence"/>
</dbReference>
<evidence type="ECO:0000256" key="7">
    <source>
        <dbReference type="ARBA" id="ARBA00049244"/>
    </source>
</evidence>
<evidence type="ECO:0000256" key="2">
    <source>
        <dbReference type="ARBA" id="ARBA00022679"/>
    </source>
</evidence>
<comment type="similarity">
    <text evidence="6">Belongs to the DNA polymerase HolA subunit family.</text>
</comment>
<dbReference type="GO" id="GO:0009360">
    <property type="term" value="C:DNA polymerase III complex"/>
    <property type="evidence" value="ECO:0007669"/>
    <property type="project" value="TreeGrafter"/>
</dbReference>
<feature type="domain" description="DNA polymerase III delta subunit-like C-terminal" evidence="8">
    <location>
        <begin position="34"/>
        <end position="151"/>
    </location>
</feature>
<dbReference type="GO" id="GO:0003677">
    <property type="term" value="F:DNA binding"/>
    <property type="evidence" value="ECO:0007669"/>
    <property type="project" value="InterPro"/>
</dbReference>
<dbReference type="PANTHER" id="PTHR34388:SF1">
    <property type="entry name" value="DNA POLYMERASE III SUBUNIT DELTA"/>
    <property type="match status" value="1"/>
</dbReference>
<dbReference type="AlphaFoldDB" id="A0A2M7VDN5"/>
<keyword evidence="5" id="KW-0239">DNA-directed DNA polymerase</keyword>
<gene>
    <name evidence="9" type="ORF">COX77_04120</name>
</gene>
<dbReference type="EMBL" id="PFPO01000077">
    <property type="protein sequence ID" value="PIZ98572.1"/>
    <property type="molecule type" value="Genomic_DNA"/>
</dbReference>
<evidence type="ECO:0000313" key="9">
    <source>
        <dbReference type="EMBL" id="PIZ98572.1"/>
    </source>
</evidence>
<dbReference type="NCBIfam" id="TIGR01128">
    <property type="entry name" value="holA"/>
    <property type="match status" value="1"/>
</dbReference>
<sequence>MAFENEIAKLVAYEKNVTRENINLLVDAGVDVGIFNLLDAIAAKNKSQALKNLGDLLEKGENEIFILTMIQKQIHNLALIFEKKKAGLSESQIAQILKLHPFVVKKALGALRQVGDTEVIKRYYGSVTEAEFFIKTGQKEPNVALELLVLNLSK</sequence>
<keyword evidence="3" id="KW-0548">Nucleotidyltransferase</keyword>
<evidence type="ECO:0000256" key="3">
    <source>
        <dbReference type="ARBA" id="ARBA00022695"/>
    </source>
</evidence>
<dbReference type="GO" id="GO:0006261">
    <property type="term" value="P:DNA-templated DNA replication"/>
    <property type="evidence" value="ECO:0007669"/>
    <property type="project" value="TreeGrafter"/>
</dbReference>
<dbReference type="InterPro" id="IPR005790">
    <property type="entry name" value="DNA_polIII_delta"/>
</dbReference>
<dbReference type="GO" id="GO:0003887">
    <property type="term" value="F:DNA-directed DNA polymerase activity"/>
    <property type="evidence" value="ECO:0007669"/>
    <property type="project" value="UniProtKB-KW"/>
</dbReference>